<dbReference type="AlphaFoldDB" id="X0ZJ79"/>
<accession>X0ZJ79</accession>
<dbReference type="SUPFAM" id="SSF51556">
    <property type="entry name" value="Metallo-dependent hydrolases"/>
    <property type="match status" value="1"/>
</dbReference>
<feature type="non-terminal residue" evidence="2">
    <location>
        <position position="1"/>
    </location>
</feature>
<dbReference type="InterPro" id="IPR006680">
    <property type="entry name" value="Amidohydro-rel"/>
</dbReference>
<gene>
    <name evidence="2" type="ORF">S01H4_18412</name>
</gene>
<dbReference type="PANTHER" id="PTHR43135:SF3">
    <property type="entry name" value="ALPHA-D-RIBOSE 1-METHYLPHOSPHONATE 5-TRIPHOSPHATE DIPHOSPHATASE"/>
    <property type="match status" value="1"/>
</dbReference>
<sequence>RPEFALGVDWIKIMEVEMLPDEVEAAVQVAHHMGLWVCSHSKEPTTYRSVQAGVDCIEHGYGLKDETIKLMAEKGTFYVPTIICNLSDQYIRERDKRLAELGYCEDEKVAKGRTIVAYADERTQEHALHQRKALQKAFKAGVKVCIGSDSTPVGELGILEIEQFVLSGISEMDALIAATRNCADLCRVLDKLGTVEEGKLADLVVVSGNPLENISNIRKVKMVFKDGILVDLDQPQGTASYWDYFFTRGREKGYAADSDDAAGFKKK</sequence>
<comment type="caution">
    <text evidence="2">The sequence shown here is derived from an EMBL/GenBank/DDBJ whole genome shotgun (WGS) entry which is preliminary data.</text>
</comment>
<dbReference type="SUPFAM" id="SSF51338">
    <property type="entry name" value="Composite domain of metallo-dependent hydrolases"/>
    <property type="match status" value="1"/>
</dbReference>
<name>X0ZJ79_9ZZZZ</name>
<dbReference type="InterPro" id="IPR011059">
    <property type="entry name" value="Metal-dep_hydrolase_composite"/>
</dbReference>
<reference evidence="2" key="1">
    <citation type="journal article" date="2014" name="Front. Microbiol.">
        <title>High frequency of phylogenetically diverse reductive dehalogenase-homologous genes in deep subseafloor sedimentary metagenomes.</title>
        <authorList>
            <person name="Kawai M."/>
            <person name="Futagami T."/>
            <person name="Toyoda A."/>
            <person name="Takaki Y."/>
            <person name="Nishi S."/>
            <person name="Hori S."/>
            <person name="Arai W."/>
            <person name="Tsubouchi T."/>
            <person name="Morono Y."/>
            <person name="Uchiyama I."/>
            <person name="Ito T."/>
            <person name="Fujiyama A."/>
            <person name="Inagaki F."/>
            <person name="Takami H."/>
        </authorList>
    </citation>
    <scope>NUCLEOTIDE SEQUENCE</scope>
    <source>
        <strain evidence="2">Expedition CK06-06</strain>
    </source>
</reference>
<dbReference type="Gene3D" id="3.20.20.140">
    <property type="entry name" value="Metal-dependent hydrolases"/>
    <property type="match status" value="1"/>
</dbReference>
<dbReference type="InterPro" id="IPR051781">
    <property type="entry name" value="Metallo-dep_Hydrolase"/>
</dbReference>
<evidence type="ECO:0000259" key="1">
    <source>
        <dbReference type="Pfam" id="PF01979"/>
    </source>
</evidence>
<dbReference type="EMBL" id="BART01008159">
    <property type="protein sequence ID" value="GAG69695.1"/>
    <property type="molecule type" value="Genomic_DNA"/>
</dbReference>
<dbReference type="InterPro" id="IPR032466">
    <property type="entry name" value="Metal_Hydrolase"/>
</dbReference>
<evidence type="ECO:0000313" key="2">
    <source>
        <dbReference type="EMBL" id="GAG69695.1"/>
    </source>
</evidence>
<dbReference type="Pfam" id="PF01979">
    <property type="entry name" value="Amidohydro_1"/>
    <property type="match status" value="1"/>
</dbReference>
<feature type="domain" description="Amidohydrolase-related" evidence="1">
    <location>
        <begin position="20"/>
        <end position="228"/>
    </location>
</feature>
<protein>
    <recommendedName>
        <fullName evidence="1">Amidohydrolase-related domain-containing protein</fullName>
    </recommendedName>
</protein>
<dbReference type="PANTHER" id="PTHR43135">
    <property type="entry name" value="ALPHA-D-RIBOSE 1-METHYLPHOSPHONATE 5-TRIPHOSPHATE DIPHOSPHATASE"/>
    <property type="match status" value="1"/>
</dbReference>
<dbReference type="GO" id="GO:0016810">
    <property type="term" value="F:hydrolase activity, acting on carbon-nitrogen (but not peptide) bonds"/>
    <property type="evidence" value="ECO:0007669"/>
    <property type="project" value="InterPro"/>
</dbReference>
<proteinExistence type="predicted"/>
<organism evidence="2">
    <name type="scientific">marine sediment metagenome</name>
    <dbReference type="NCBI Taxonomy" id="412755"/>
    <lineage>
        <taxon>unclassified sequences</taxon>
        <taxon>metagenomes</taxon>
        <taxon>ecological metagenomes</taxon>
    </lineage>
</organism>